<dbReference type="EMBL" id="WUEK01000003">
    <property type="protein sequence ID" value="MXG89067.1"/>
    <property type="molecule type" value="Genomic_DNA"/>
</dbReference>
<dbReference type="RefSeq" id="WP_160876585.1">
    <property type="nucleotide sequence ID" value="NZ_WUEK01000003.1"/>
</dbReference>
<dbReference type="AlphaFoldDB" id="A0A6L7ENZ5"/>
<reference evidence="1 2" key="1">
    <citation type="submission" date="2019-12" db="EMBL/GenBank/DDBJ databases">
        <authorList>
            <person name="Kun Z."/>
        </authorList>
    </citation>
    <scope>NUCLEOTIDE SEQUENCE [LARGE SCALE GENOMIC DNA]</scope>
    <source>
        <strain evidence="1 2">YIM 123512</strain>
    </source>
</reference>
<protein>
    <submittedName>
        <fullName evidence="1">MmcQ/YjbR family DNA-binding protein</fullName>
    </submittedName>
</protein>
<dbReference type="InterPro" id="IPR038056">
    <property type="entry name" value="YjbR-like_sf"/>
</dbReference>
<dbReference type="InterPro" id="IPR058532">
    <property type="entry name" value="YjbR/MT2646/Rv2570-like"/>
</dbReference>
<evidence type="ECO:0000313" key="1">
    <source>
        <dbReference type="EMBL" id="MXG89067.1"/>
    </source>
</evidence>
<evidence type="ECO:0000313" key="2">
    <source>
        <dbReference type="Proteomes" id="UP000473325"/>
    </source>
</evidence>
<gene>
    <name evidence="1" type="ORF">GRQ65_05835</name>
</gene>
<proteinExistence type="predicted"/>
<dbReference type="Proteomes" id="UP000473325">
    <property type="component" value="Unassembled WGS sequence"/>
</dbReference>
<dbReference type="Pfam" id="PF04237">
    <property type="entry name" value="YjbR"/>
    <property type="match status" value="1"/>
</dbReference>
<dbReference type="SUPFAM" id="SSF142906">
    <property type="entry name" value="YjbR-like"/>
    <property type="match status" value="1"/>
</dbReference>
<keyword evidence="1" id="KW-0238">DNA-binding</keyword>
<dbReference type="GO" id="GO:0003677">
    <property type="term" value="F:DNA binding"/>
    <property type="evidence" value="ECO:0007669"/>
    <property type="project" value="UniProtKB-KW"/>
</dbReference>
<comment type="caution">
    <text evidence="1">The sequence shown here is derived from an EMBL/GenBank/DDBJ whole genome shotgun (WGS) entry which is preliminary data.</text>
</comment>
<name>A0A6L7ENZ5_9ACTN</name>
<organism evidence="1 2">
    <name type="scientific">Nocardioides flavescens</name>
    <dbReference type="NCBI Taxonomy" id="2691959"/>
    <lineage>
        <taxon>Bacteria</taxon>
        <taxon>Bacillati</taxon>
        <taxon>Actinomycetota</taxon>
        <taxon>Actinomycetes</taxon>
        <taxon>Propionibacteriales</taxon>
        <taxon>Nocardioidaceae</taxon>
        <taxon>Nocardioides</taxon>
    </lineage>
</organism>
<accession>A0A6L7ENZ5</accession>
<keyword evidence="2" id="KW-1185">Reference proteome</keyword>
<sequence length="116" mass="13019">MGCGVDDVLELVGQLEDVTRSEHDRWLRFQVARQTFGYLWPATVTVGLKQTLAEQLGLVAERPEVFEVQFTAGAFGWVVVHLEGVERDELAELVFEAWRLTAPAPLVEARADRLPV</sequence>